<evidence type="ECO:0000256" key="1">
    <source>
        <dbReference type="ARBA" id="ARBA00004651"/>
    </source>
</evidence>
<sequence length="523" mass="52410">MAQAGATTTDTAQQAHPRRWWALAALAASVLVLGLDSTVLNVALPSMATALGADNGDLQWIVDGYVVVFAAALVPAGLLGDRFGRKRLIVAGLALFGTASLLGVFAGSVGEVIAARAAMGAGAALVTPLSMSILPSVFPPEERSKAIGVWAAATALGLPLGPIVGGALLEHFWWGSVFLMNVPLVVAAIVAATLWLPESRDPAAKKIDPVTSVLAAGGLAVLVFGANEAARRGWTDLVVLGGIAAGLALIGAVVLRETRRSVAMIDFSLFRNRNFLWGSLAAVVPSFVMVGVLFVLPQRLAAVDGQGAFGTGVRLLPLMGGLLASAGVSAPLVARFGFRGVIPTGMLLLAAGAFLGATGSPSDGYAFTAVWLGIIGFGLGVAMIPGMDAVLATLSPERAGVGSALMQTLEQVAGALGVAMLGSILAGAYTGRLDVSGPANDSVASAVEIAQRTGDPALLAHARDAFVHGMDVVLIACGIAAIVAGALVAAFLPGSKGQGAEQAPAAEAAEDAASGSASETVHA</sequence>
<evidence type="ECO:0000256" key="9">
    <source>
        <dbReference type="SAM" id="Phobius"/>
    </source>
</evidence>
<feature type="transmembrane region" description="Helical" evidence="9">
    <location>
        <begin position="275"/>
        <end position="295"/>
    </location>
</feature>
<proteinExistence type="predicted"/>
<feature type="transmembrane region" description="Helical" evidence="9">
    <location>
        <begin position="237"/>
        <end position="255"/>
    </location>
</feature>
<dbReference type="InterPro" id="IPR004638">
    <property type="entry name" value="EmrB-like"/>
</dbReference>
<feature type="transmembrane region" description="Helical" evidence="9">
    <location>
        <begin position="207"/>
        <end position="225"/>
    </location>
</feature>
<keyword evidence="12" id="KW-1185">Reference proteome</keyword>
<feature type="domain" description="Major facilitator superfamily (MFS) profile" evidence="10">
    <location>
        <begin position="22"/>
        <end position="496"/>
    </location>
</feature>
<dbReference type="Gene3D" id="1.20.1720.10">
    <property type="entry name" value="Multidrug resistance protein D"/>
    <property type="match status" value="1"/>
</dbReference>
<gene>
    <name evidence="11" type="ORF">GCM10023205_29120</name>
</gene>
<dbReference type="CDD" id="cd17321">
    <property type="entry name" value="MFS_MMR_MDR_like"/>
    <property type="match status" value="1"/>
</dbReference>
<name>A0ABP9H841_9ACTN</name>
<dbReference type="RefSeq" id="WP_345675864.1">
    <property type="nucleotide sequence ID" value="NZ_BAABHS010000009.1"/>
</dbReference>
<dbReference type="Pfam" id="PF07690">
    <property type="entry name" value="MFS_1"/>
    <property type="match status" value="1"/>
</dbReference>
<evidence type="ECO:0000259" key="10">
    <source>
        <dbReference type="PROSITE" id="PS50850"/>
    </source>
</evidence>
<feature type="transmembrane region" description="Helical" evidence="9">
    <location>
        <begin position="20"/>
        <end position="40"/>
    </location>
</feature>
<dbReference type="InterPro" id="IPR036259">
    <property type="entry name" value="MFS_trans_sf"/>
</dbReference>
<feature type="transmembrane region" description="Helical" evidence="9">
    <location>
        <begin position="412"/>
        <end position="431"/>
    </location>
</feature>
<keyword evidence="4 9" id="KW-0812">Transmembrane</keyword>
<dbReference type="SUPFAM" id="SSF103473">
    <property type="entry name" value="MFS general substrate transporter"/>
    <property type="match status" value="1"/>
</dbReference>
<keyword evidence="5 9" id="KW-1133">Transmembrane helix</keyword>
<protein>
    <submittedName>
        <fullName evidence="11">DHA2 family efflux MFS transporter permease subunit</fullName>
    </submittedName>
</protein>
<feature type="transmembrane region" description="Helical" evidence="9">
    <location>
        <begin position="113"/>
        <end position="134"/>
    </location>
</feature>
<feature type="transmembrane region" description="Helical" evidence="9">
    <location>
        <begin position="171"/>
        <end position="195"/>
    </location>
</feature>
<feature type="transmembrane region" description="Helical" evidence="9">
    <location>
        <begin position="341"/>
        <end position="359"/>
    </location>
</feature>
<dbReference type="Proteomes" id="UP001500466">
    <property type="component" value="Unassembled WGS sequence"/>
</dbReference>
<keyword evidence="3" id="KW-1003">Cell membrane</keyword>
<reference evidence="12" key="1">
    <citation type="journal article" date="2019" name="Int. J. Syst. Evol. Microbiol.">
        <title>The Global Catalogue of Microorganisms (GCM) 10K type strain sequencing project: providing services to taxonomists for standard genome sequencing and annotation.</title>
        <authorList>
            <consortium name="The Broad Institute Genomics Platform"/>
            <consortium name="The Broad Institute Genome Sequencing Center for Infectious Disease"/>
            <person name="Wu L."/>
            <person name="Ma J."/>
        </authorList>
    </citation>
    <scope>NUCLEOTIDE SEQUENCE [LARGE SCALE GENOMIC DNA]</scope>
    <source>
        <strain evidence="12">JCM 17986</strain>
    </source>
</reference>
<evidence type="ECO:0000256" key="3">
    <source>
        <dbReference type="ARBA" id="ARBA00022475"/>
    </source>
</evidence>
<accession>A0ABP9H841</accession>
<dbReference type="PANTHER" id="PTHR42718:SF42">
    <property type="entry name" value="EXPORT PROTEIN"/>
    <property type="match status" value="1"/>
</dbReference>
<evidence type="ECO:0000256" key="7">
    <source>
        <dbReference type="ARBA" id="ARBA00023251"/>
    </source>
</evidence>
<dbReference type="NCBIfam" id="TIGR00711">
    <property type="entry name" value="efflux_EmrB"/>
    <property type="match status" value="1"/>
</dbReference>
<feature type="transmembrane region" description="Helical" evidence="9">
    <location>
        <begin position="60"/>
        <end position="79"/>
    </location>
</feature>
<organism evidence="11 12">
    <name type="scientific">Yinghuangia aomiensis</name>
    <dbReference type="NCBI Taxonomy" id="676205"/>
    <lineage>
        <taxon>Bacteria</taxon>
        <taxon>Bacillati</taxon>
        <taxon>Actinomycetota</taxon>
        <taxon>Actinomycetes</taxon>
        <taxon>Kitasatosporales</taxon>
        <taxon>Streptomycetaceae</taxon>
        <taxon>Yinghuangia</taxon>
    </lineage>
</organism>
<feature type="transmembrane region" description="Helical" evidence="9">
    <location>
        <begin position="472"/>
        <end position="492"/>
    </location>
</feature>
<dbReference type="PROSITE" id="PS50850">
    <property type="entry name" value="MFS"/>
    <property type="match status" value="1"/>
</dbReference>
<dbReference type="InterPro" id="IPR011701">
    <property type="entry name" value="MFS"/>
</dbReference>
<dbReference type="InterPro" id="IPR020846">
    <property type="entry name" value="MFS_dom"/>
</dbReference>
<dbReference type="PANTHER" id="PTHR42718">
    <property type="entry name" value="MAJOR FACILITATOR SUPERFAMILY MULTIDRUG TRANSPORTER MFSC"/>
    <property type="match status" value="1"/>
</dbReference>
<feature type="transmembrane region" description="Helical" evidence="9">
    <location>
        <begin position="88"/>
        <end position="107"/>
    </location>
</feature>
<evidence type="ECO:0000256" key="5">
    <source>
        <dbReference type="ARBA" id="ARBA00022989"/>
    </source>
</evidence>
<feature type="transmembrane region" description="Helical" evidence="9">
    <location>
        <begin position="365"/>
        <end position="391"/>
    </location>
</feature>
<evidence type="ECO:0000256" key="2">
    <source>
        <dbReference type="ARBA" id="ARBA00022448"/>
    </source>
</evidence>
<comment type="caution">
    <text evidence="11">The sequence shown here is derived from an EMBL/GenBank/DDBJ whole genome shotgun (WGS) entry which is preliminary data.</text>
</comment>
<keyword evidence="7" id="KW-0046">Antibiotic resistance</keyword>
<evidence type="ECO:0000256" key="4">
    <source>
        <dbReference type="ARBA" id="ARBA00022692"/>
    </source>
</evidence>
<comment type="subcellular location">
    <subcellularLocation>
        <location evidence="1">Cell membrane</location>
        <topology evidence="1">Multi-pass membrane protein</topology>
    </subcellularLocation>
</comment>
<feature type="region of interest" description="Disordered" evidence="8">
    <location>
        <begin position="502"/>
        <end position="523"/>
    </location>
</feature>
<feature type="transmembrane region" description="Helical" evidence="9">
    <location>
        <begin position="315"/>
        <end position="334"/>
    </location>
</feature>
<evidence type="ECO:0000256" key="8">
    <source>
        <dbReference type="SAM" id="MobiDB-lite"/>
    </source>
</evidence>
<keyword evidence="6 9" id="KW-0472">Membrane</keyword>
<keyword evidence="2" id="KW-0813">Transport</keyword>
<dbReference type="EMBL" id="BAABHS010000009">
    <property type="protein sequence ID" value="GAA4963405.1"/>
    <property type="molecule type" value="Genomic_DNA"/>
</dbReference>
<dbReference type="PRINTS" id="PR01036">
    <property type="entry name" value="TCRTETB"/>
</dbReference>
<dbReference type="Gene3D" id="1.20.1250.20">
    <property type="entry name" value="MFS general substrate transporter like domains"/>
    <property type="match status" value="1"/>
</dbReference>
<feature type="transmembrane region" description="Helical" evidence="9">
    <location>
        <begin position="146"/>
        <end position="165"/>
    </location>
</feature>
<evidence type="ECO:0000313" key="12">
    <source>
        <dbReference type="Proteomes" id="UP001500466"/>
    </source>
</evidence>
<evidence type="ECO:0000313" key="11">
    <source>
        <dbReference type="EMBL" id="GAA4963405.1"/>
    </source>
</evidence>
<evidence type="ECO:0000256" key="6">
    <source>
        <dbReference type="ARBA" id="ARBA00023136"/>
    </source>
</evidence>